<dbReference type="PANTHER" id="PTHR30582">
    <property type="entry name" value="L,D-TRANSPEPTIDASE"/>
    <property type="match status" value="1"/>
</dbReference>
<evidence type="ECO:0000256" key="5">
    <source>
        <dbReference type="ARBA" id="ARBA00022801"/>
    </source>
</evidence>
<dbReference type="PROSITE" id="PS52029">
    <property type="entry name" value="LD_TPASE"/>
    <property type="match status" value="1"/>
</dbReference>
<dbReference type="Proteomes" id="UP000238701">
    <property type="component" value="Unassembled WGS sequence"/>
</dbReference>
<keyword evidence="5" id="KW-0378">Hydrolase</keyword>
<evidence type="ECO:0000256" key="8">
    <source>
        <dbReference type="ARBA" id="ARBA00023316"/>
    </source>
</evidence>
<dbReference type="GO" id="GO:0071555">
    <property type="term" value="P:cell wall organization"/>
    <property type="evidence" value="ECO:0007669"/>
    <property type="project" value="UniProtKB-UniRule"/>
</dbReference>
<dbReference type="CDD" id="cd16913">
    <property type="entry name" value="YkuD_like"/>
    <property type="match status" value="1"/>
</dbReference>
<dbReference type="PANTHER" id="PTHR30582:SF24">
    <property type="entry name" value="L,D-TRANSPEPTIDASE ERFK_SRFK-RELATED"/>
    <property type="match status" value="1"/>
</dbReference>
<dbReference type="InterPro" id="IPR050979">
    <property type="entry name" value="LD-transpeptidase"/>
</dbReference>
<dbReference type="SUPFAM" id="SSF141523">
    <property type="entry name" value="L,D-transpeptidase catalytic domain-like"/>
    <property type="match status" value="1"/>
</dbReference>
<dbReference type="Gene3D" id="2.40.440.10">
    <property type="entry name" value="L,D-transpeptidase catalytic domain-like"/>
    <property type="match status" value="1"/>
</dbReference>
<keyword evidence="6 9" id="KW-0133">Cell shape</keyword>
<evidence type="ECO:0000256" key="7">
    <source>
        <dbReference type="ARBA" id="ARBA00022984"/>
    </source>
</evidence>
<organism evidence="11 12">
    <name type="scientific">Candidatus Sulfotelmatobacter kueseliae</name>
    <dbReference type="NCBI Taxonomy" id="2042962"/>
    <lineage>
        <taxon>Bacteria</taxon>
        <taxon>Pseudomonadati</taxon>
        <taxon>Acidobacteriota</taxon>
        <taxon>Terriglobia</taxon>
        <taxon>Terriglobales</taxon>
        <taxon>Candidatus Korobacteraceae</taxon>
        <taxon>Candidatus Sulfotelmatobacter</taxon>
    </lineage>
</organism>
<evidence type="ECO:0000256" key="6">
    <source>
        <dbReference type="ARBA" id="ARBA00022960"/>
    </source>
</evidence>
<accession>A0A2U3L887</accession>
<dbReference type="InterPro" id="IPR005490">
    <property type="entry name" value="LD_TPept_cat_dom"/>
</dbReference>
<sequence>MVPILPLFSAQGKRKGAAMQRTQKQQGKATRRAQRFLLAALTLVATVPSRQLAFAQTANGASDVAKRVVLISVPDRKLAVLEDGIVLAQFPVAVGASDSPSPTGEFQIVNRVSNPTYYHAGSIIPTGKDNPVGTRWLGLSQKGYGIHGTNVPRSIGHAASHGCIRLRNRDMERLFGMLRVGDVVEIRGERDEQITQVFGPAAGTGDGDTILASAQIPAEDGQ</sequence>
<keyword evidence="7 9" id="KW-0573">Peptidoglycan synthesis</keyword>
<gene>
    <name evidence="11" type="ORF">SBA1_800017</name>
</gene>
<dbReference type="GO" id="GO:0016757">
    <property type="term" value="F:glycosyltransferase activity"/>
    <property type="evidence" value="ECO:0007669"/>
    <property type="project" value="UniProtKB-KW"/>
</dbReference>
<feature type="active site" description="Proton donor/acceptor" evidence="9">
    <location>
        <position position="147"/>
    </location>
</feature>
<evidence type="ECO:0000256" key="2">
    <source>
        <dbReference type="ARBA" id="ARBA00005992"/>
    </source>
</evidence>
<comment type="similarity">
    <text evidence="2">Belongs to the YkuD family.</text>
</comment>
<dbReference type="EMBL" id="OMOD01000178">
    <property type="protein sequence ID" value="SPF48096.1"/>
    <property type="molecule type" value="Genomic_DNA"/>
</dbReference>
<protein>
    <recommendedName>
        <fullName evidence="10">L,D-TPase catalytic domain-containing protein</fullName>
    </recommendedName>
</protein>
<keyword evidence="3" id="KW-0328">Glycosyltransferase</keyword>
<keyword evidence="4" id="KW-0808">Transferase</keyword>
<evidence type="ECO:0000313" key="11">
    <source>
        <dbReference type="EMBL" id="SPF48096.1"/>
    </source>
</evidence>
<comment type="pathway">
    <text evidence="1 9">Cell wall biogenesis; peptidoglycan biosynthesis.</text>
</comment>
<dbReference type="GO" id="GO:0018104">
    <property type="term" value="P:peptidoglycan-protein cross-linking"/>
    <property type="evidence" value="ECO:0007669"/>
    <property type="project" value="TreeGrafter"/>
</dbReference>
<dbReference type="InterPro" id="IPR038063">
    <property type="entry name" value="Transpep_catalytic_dom"/>
</dbReference>
<feature type="domain" description="L,D-TPase catalytic" evidence="10">
    <location>
        <begin position="67"/>
        <end position="187"/>
    </location>
</feature>
<dbReference type="GO" id="GO:0005576">
    <property type="term" value="C:extracellular region"/>
    <property type="evidence" value="ECO:0007669"/>
    <property type="project" value="TreeGrafter"/>
</dbReference>
<dbReference type="UniPathway" id="UPA00219"/>
<proteinExistence type="inferred from homology"/>
<keyword evidence="8 9" id="KW-0961">Cell wall biogenesis/degradation</keyword>
<dbReference type="GO" id="GO:0071972">
    <property type="term" value="F:peptidoglycan L,D-transpeptidase activity"/>
    <property type="evidence" value="ECO:0007669"/>
    <property type="project" value="TreeGrafter"/>
</dbReference>
<dbReference type="AlphaFoldDB" id="A0A2U3L887"/>
<dbReference type="GO" id="GO:0008360">
    <property type="term" value="P:regulation of cell shape"/>
    <property type="evidence" value="ECO:0007669"/>
    <property type="project" value="UniProtKB-UniRule"/>
</dbReference>
<evidence type="ECO:0000256" key="9">
    <source>
        <dbReference type="PROSITE-ProRule" id="PRU01373"/>
    </source>
</evidence>
<evidence type="ECO:0000259" key="10">
    <source>
        <dbReference type="PROSITE" id="PS52029"/>
    </source>
</evidence>
<dbReference type="Pfam" id="PF03734">
    <property type="entry name" value="YkuD"/>
    <property type="match status" value="1"/>
</dbReference>
<reference evidence="12" key="1">
    <citation type="submission" date="2018-02" db="EMBL/GenBank/DDBJ databases">
        <authorList>
            <person name="Hausmann B."/>
        </authorList>
    </citation>
    <scope>NUCLEOTIDE SEQUENCE [LARGE SCALE GENOMIC DNA]</scope>
    <source>
        <strain evidence="12">Peat soil MAG SbA1</strain>
    </source>
</reference>
<evidence type="ECO:0000256" key="1">
    <source>
        <dbReference type="ARBA" id="ARBA00004752"/>
    </source>
</evidence>
<feature type="active site" description="Nucleophile" evidence="9">
    <location>
        <position position="163"/>
    </location>
</feature>
<evidence type="ECO:0000256" key="3">
    <source>
        <dbReference type="ARBA" id="ARBA00022676"/>
    </source>
</evidence>
<evidence type="ECO:0000313" key="12">
    <source>
        <dbReference type="Proteomes" id="UP000238701"/>
    </source>
</evidence>
<evidence type="ECO:0000256" key="4">
    <source>
        <dbReference type="ARBA" id="ARBA00022679"/>
    </source>
</evidence>
<name>A0A2U3L887_9BACT</name>